<keyword evidence="6" id="KW-0479">Metal-binding</keyword>
<evidence type="ECO:0000256" key="4">
    <source>
        <dbReference type="ARBA" id="ARBA00023150"/>
    </source>
</evidence>
<reference evidence="8" key="2">
    <citation type="submission" date="2020-09" db="EMBL/GenBank/DDBJ databases">
        <authorList>
            <person name="Sun Q."/>
            <person name="Zhou Y."/>
        </authorList>
    </citation>
    <scope>NUCLEOTIDE SEQUENCE</scope>
    <source>
        <strain evidence="8">CGMCC 1.16012</strain>
    </source>
</reference>
<dbReference type="Gene3D" id="2.40.340.10">
    <property type="entry name" value="MoeA, C-terminal, domain IV"/>
    <property type="match status" value="1"/>
</dbReference>
<dbReference type="InterPro" id="IPR008284">
    <property type="entry name" value="MoCF_biosynth_CS"/>
</dbReference>
<accession>A0A917AGC4</accession>
<keyword evidence="9" id="KW-1185">Reference proteome</keyword>
<evidence type="ECO:0000256" key="6">
    <source>
        <dbReference type="RuleBase" id="RU365090"/>
    </source>
</evidence>
<dbReference type="Gene3D" id="3.90.105.10">
    <property type="entry name" value="Molybdopterin biosynthesis moea protein, domain 2"/>
    <property type="match status" value="1"/>
</dbReference>
<dbReference type="InterPro" id="IPR036425">
    <property type="entry name" value="MoaB/Mog-like_dom_sf"/>
</dbReference>
<name>A0A917AGC4_9RHOB</name>
<comment type="function">
    <text evidence="1 6">Catalyzes the insertion of molybdate into adenylated molybdopterin with the concomitant release of AMP.</text>
</comment>
<dbReference type="InterPro" id="IPR001453">
    <property type="entry name" value="MoaB/Mog_dom"/>
</dbReference>
<comment type="similarity">
    <text evidence="3 6">Belongs to the MoeA family.</text>
</comment>
<dbReference type="InterPro" id="IPR005111">
    <property type="entry name" value="MoeA_C_domain_IV"/>
</dbReference>
<dbReference type="InterPro" id="IPR005110">
    <property type="entry name" value="MoeA_linker/N"/>
</dbReference>
<dbReference type="CDD" id="cd00887">
    <property type="entry name" value="MoeA"/>
    <property type="match status" value="1"/>
</dbReference>
<dbReference type="SUPFAM" id="SSF63882">
    <property type="entry name" value="MoeA N-terminal region -like"/>
    <property type="match status" value="1"/>
</dbReference>
<dbReference type="AlphaFoldDB" id="A0A917AGC4"/>
<dbReference type="GO" id="GO:0061599">
    <property type="term" value="F:molybdopterin molybdotransferase activity"/>
    <property type="evidence" value="ECO:0007669"/>
    <property type="project" value="UniProtKB-UniRule"/>
</dbReference>
<dbReference type="EC" id="2.10.1.1" evidence="6"/>
<dbReference type="PANTHER" id="PTHR10192">
    <property type="entry name" value="MOLYBDOPTERIN BIOSYNTHESIS PROTEIN"/>
    <property type="match status" value="1"/>
</dbReference>
<dbReference type="SUPFAM" id="SSF53218">
    <property type="entry name" value="Molybdenum cofactor biosynthesis proteins"/>
    <property type="match status" value="1"/>
</dbReference>
<keyword evidence="6" id="KW-0500">Molybdenum</keyword>
<reference evidence="8" key="1">
    <citation type="journal article" date="2014" name="Int. J. Syst. Evol. Microbiol.">
        <title>Complete genome sequence of Corynebacterium casei LMG S-19264T (=DSM 44701T), isolated from a smear-ripened cheese.</title>
        <authorList>
            <consortium name="US DOE Joint Genome Institute (JGI-PGF)"/>
            <person name="Walter F."/>
            <person name="Albersmeier A."/>
            <person name="Kalinowski J."/>
            <person name="Ruckert C."/>
        </authorList>
    </citation>
    <scope>NUCLEOTIDE SEQUENCE</scope>
    <source>
        <strain evidence="8">CGMCC 1.16012</strain>
    </source>
</reference>
<dbReference type="InterPro" id="IPR038987">
    <property type="entry name" value="MoeA-like"/>
</dbReference>
<dbReference type="Pfam" id="PF00994">
    <property type="entry name" value="MoCF_biosynth"/>
    <property type="match status" value="1"/>
</dbReference>
<feature type="domain" description="MoaB/Mog" evidence="7">
    <location>
        <begin position="200"/>
        <end position="338"/>
    </location>
</feature>
<keyword evidence="4 6" id="KW-0501">Molybdenum cofactor biosynthesis</keyword>
<dbReference type="Pfam" id="PF03454">
    <property type="entry name" value="MoeA_C"/>
    <property type="match status" value="1"/>
</dbReference>
<keyword evidence="6" id="KW-0808">Transferase</keyword>
<dbReference type="Gene3D" id="2.170.190.11">
    <property type="entry name" value="Molybdopterin biosynthesis moea protein, domain 3"/>
    <property type="match status" value="1"/>
</dbReference>
<dbReference type="GO" id="GO:0006777">
    <property type="term" value="P:Mo-molybdopterin cofactor biosynthetic process"/>
    <property type="evidence" value="ECO:0007669"/>
    <property type="project" value="UniProtKB-UniRule"/>
</dbReference>
<evidence type="ECO:0000259" key="7">
    <source>
        <dbReference type="SMART" id="SM00852"/>
    </source>
</evidence>
<dbReference type="SUPFAM" id="SSF63867">
    <property type="entry name" value="MoeA C-terminal domain-like"/>
    <property type="match status" value="1"/>
</dbReference>
<dbReference type="Proteomes" id="UP000606730">
    <property type="component" value="Unassembled WGS sequence"/>
</dbReference>
<dbReference type="SMART" id="SM00852">
    <property type="entry name" value="MoCF_biosynth"/>
    <property type="match status" value="1"/>
</dbReference>
<dbReference type="GO" id="GO:0046872">
    <property type="term" value="F:metal ion binding"/>
    <property type="evidence" value="ECO:0007669"/>
    <property type="project" value="UniProtKB-UniRule"/>
</dbReference>
<dbReference type="EMBL" id="BMKN01000001">
    <property type="protein sequence ID" value="GGE48511.1"/>
    <property type="molecule type" value="Genomic_DNA"/>
</dbReference>
<evidence type="ECO:0000256" key="3">
    <source>
        <dbReference type="ARBA" id="ARBA00010763"/>
    </source>
</evidence>
<dbReference type="InterPro" id="IPR036135">
    <property type="entry name" value="MoeA_linker/N_sf"/>
</dbReference>
<protein>
    <recommendedName>
        <fullName evidence="6">Molybdopterin molybdenumtransferase</fullName>
        <ecNumber evidence="6">2.10.1.1</ecNumber>
    </recommendedName>
</protein>
<comment type="caution">
    <text evidence="8">The sequence shown here is derived from an EMBL/GenBank/DDBJ whole genome shotgun (WGS) entry which is preliminary data.</text>
</comment>
<dbReference type="GO" id="GO:0005829">
    <property type="term" value="C:cytosol"/>
    <property type="evidence" value="ECO:0007669"/>
    <property type="project" value="TreeGrafter"/>
</dbReference>
<dbReference type="InterPro" id="IPR036688">
    <property type="entry name" value="MoeA_C_domain_IV_sf"/>
</dbReference>
<keyword evidence="6" id="KW-0460">Magnesium</keyword>
<proteinExistence type="inferred from homology"/>
<dbReference type="Pfam" id="PF03453">
    <property type="entry name" value="MoeA_N"/>
    <property type="match status" value="1"/>
</dbReference>
<dbReference type="NCBIfam" id="NF045515">
    <property type="entry name" value="Glp_gephyrin"/>
    <property type="match status" value="1"/>
</dbReference>
<comment type="catalytic activity">
    <reaction evidence="5">
        <text>adenylyl-molybdopterin + molybdate = Mo-molybdopterin + AMP + H(+)</text>
        <dbReference type="Rhea" id="RHEA:35047"/>
        <dbReference type="ChEBI" id="CHEBI:15378"/>
        <dbReference type="ChEBI" id="CHEBI:36264"/>
        <dbReference type="ChEBI" id="CHEBI:62727"/>
        <dbReference type="ChEBI" id="CHEBI:71302"/>
        <dbReference type="ChEBI" id="CHEBI:456215"/>
        <dbReference type="EC" id="2.10.1.1"/>
    </reaction>
</comment>
<dbReference type="Gene3D" id="3.40.980.10">
    <property type="entry name" value="MoaB/Mog-like domain"/>
    <property type="match status" value="1"/>
</dbReference>
<comment type="pathway">
    <text evidence="2 6">Cofactor biosynthesis; molybdopterin biosynthesis.</text>
</comment>
<evidence type="ECO:0000313" key="8">
    <source>
        <dbReference type="EMBL" id="GGE48511.1"/>
    </source>
</evidence>
<organism evidence="8 9">
    <name type="scientific">Actibacterium pelagium</name>
    <dbReference type="NCBI Taxonomy" id="2029103"/>
    <lineage>
        <taxon>Bacteria</taxon>
        <taxon>Pseudomonadati</taxon>
        <taxon>Pseudomonadota</taxon>
        <taxon>Alphaproteobacteria</taxon>
        <taxon>Rhodobacterales</taxon>
        <taxon>Roseobacteraceae</taxon>
        <taxon>Actibacterium</taxon>
    </lineage>
</organism>
<comment type="cofactor">
    <cofactor evidence="6">
        <name>Mg(2+)</name>
        <dbReference type="ChEBI" id="CHEBI:18420"/>
    </cofactor>
</comment>
<evidence type="ECO:0000256" key="1">
    <source>
        <dbReference type="ARBA" id="ARBA00002901"/>
    </source>
</evidence>
<dbReference type="PROSITE" id="PS01079">
    <property type="entry name" value="MOCF_BIOSYNTHESIS_2"/>
    <property type="match status" value="1"/>
</dbReference>
<gene>
    <name evidence="8" type="ORF">GCM10011517_15430</name>
</gene>
<dbReference type="PANTHER" id="PTHR10192:SF5">
    <property type="entry name" value="GEPHYRIN"/>
    <property type="match status" value="1"/>
</dbReference>
<sequence>MSETPLVPPRLKNDCFAMPQGVDWVKVDEALARLRDILSPVTEVETLPTADARGRVLAEDCVARRSNPPAANSAVDGYGFAHAATGDGVQNLPLVDGRAAAGQAYAGEVPAGSAIRILTGAILPPGVDTVVLEEDCATDGNRVAFDGPIKPNANTRKAGEDVAKGEVALEKGHVIRPPDIALLTALGIAEVYVYRPLRVGVLSTGDELLSDPMAEGGADKIYDANRPMLLSLIESWGLDAVDLGHALDDEAAIRQRLDDGAAKVDVILTSGGASAGDEDHVSRLLKSTGSLSSWRIALKPGRPLALALWQGVPVFGFPGNPVAAFVCALVFARPALSLLGGAGWREPTSFVVAAAFSKNKKPGRREYLRARLNKDGAAEVFRSEGSGRISGLSWAEGLVELPDEAINVTPGVPVKFLPYSGF</sequence>
<evidence type="ECO:0000313" key="9">
    <source>
        <dbReference type="Proteomes" id="UP000606730"/>
    </source>
</evidence>
<evidence type="ECO:0000256" key="5">
    <source>
        <dbReference type="ARBA" id="ARBA00047317"/>
    </source>
</evidence>
<evidence type="ECO:0000256" key="2">
    <source>
        <dbReference type="ARBA" id="ARBA00005046"/>
    </source>
</evidence>
<dbReference type="RefSeq" id="WP_095595668.1">
    <property type="nucleotide sequence ID" value="NZ_BMKN01000001.1"/>
</dbReference>
<dbReference type="OrthoDB" id="9804758at2"/>
<dbReference type="NCBIfam" id="TIGR00177">
    <property type="entry name" value="molyb_syn"/>
    <property type="match status" value="1"/>
</dbReference>